<dbReference type="SUPFAM" id="SSF56300">
    <property type="entry name" value="Metallo-dependent phosphatases"/>
    <property type="match status" value="1"/>
</dbReference>
<feature type="repeat" description="WD" evidence="4">
    <location>
        <begin position="26"/>
        <end position="67"/>
    </location>
</feature>
<dbReference type="EMBL" id="CAADFY010000031">
    <property type="protein sequence ID" value="VFK53890.1"/>
    <property type="molecule type" value="Genomic_DNA"/>
</dbReference>
<dbReference type="PROSITE" id="PS51419">
    <property type="entry name" value="RAB"/>
    <property type="match status" value="1"/>
</dbReference>
<dbReference type="PANTHER" id="PTHR15622">
    <property type="entry name" value="WD40 REPEAT PROTEIN"/>
    <property type="match status" value="1"/>
</dbReference>
<accession>A0A450ZPM6</accession>
<dbReference type="SMART" id="SM00174">
    <property type="entry name" value="RHO"/>
    <property type="match status" value="1"/>
</dbReference>
<evidence type="ECO:0000259" key="5">
    <source>
        <dbReference type="Pfam" id="PF00149"/>
    </source>
</evidence>
<dbReference type="AlphaFoldDB" id="A0A450ZPM6"/>
<evidence type="ECO:0000256" key="3">
    <source>
        <dbReference type="ARBA" id="ARBA00022786"/>
    </source>
</evidence>
<dbReference type="PRINTS" id="PR00320">
    <property type="entry name" value="GPROTEINBRPT"/>
</dbReference>
<dbReference type="Gene3D" id="2.130.10.10">
    <property type="entry name" value="YVTN repeat-like/Quinoprotein amine dehydrogenase"/>
    <property type="match status" value="3"/>
</dbReference>
<dbReference type="GO" id="GO:0005525">
    <property type="term" value="F:GTP binding"/>
    <property type="evidence" value="ECO:0007669"/>
    <property type="project" value="InterPro"/>
</dbReference>
<dbReference type="PROSITE" id="PS50294">
    <property type="entry name" value="WD_REPEATS_REGION"/>
    <property type="match status" value="5"/>
</dbReference>
<dbReference type="PANTHER" id="PTHR15622:SF2">
    <property type="entry name" value="U4_U6 SMALL NUCLEAR RIBONUCLEOPROTEIN PRP4"/>
    <property type="match status" value="1"/>
</dbReference>
<dbReference type="SUPFAM" id="SSF50978">
    <property type="entry name" value="WD40 repeat-like"/>
    <property type="match status" value="1"/>
</dbReference>
<dbReference type="GO" id="GO:0000209">
    <property type="term" value="P:protein polyubiquitination"/>
    <property type="evidence" value="ECO:0007669"/>
    <property type="project" value="TreeGrafter"/>
</dbReference>
<feature type="repeat" description="WD" evidence="4">
    <location>
        <begin position="68"/>
        <end position="99"/>
    </location>
</feature>
<name>A0A450ZPM6_9GAMM</name>
<evidence type="ECO:0000256" key="4">
    <source>
        <dbReference type="PROSITE-ProRule" id="PRU00221"/>
    </source>
</evidence>
<evidence type="ECO:0000256" key="1">
    <source>
        <dbReference type="ARBA" id="ARBA00022574"/>
    </source>
</evidence>
<dbReference type="InterPro" id="IPR020472">
    <property type="entry name" value="WD40_PAC1"/>
</dbReference>
<dbReference type="InterPro" id="IPR015943">
    <property type="entry name" value="WD40/YVTN_repeat-like_dom_sf"/>
</dbReference>
<dbReference type="InterPro" id="IPR001680">
    <property type="entry name" value="WD40_rpt"/>
</dbReference>
<dbReference type="PROSITE" id="PS00678">
    <property type="entry name" value="WD_REPEATS_1"/>
    <property type="match status" value="2"/>
</dbReference>
<sequence>MAERKKQESLEIGQEAAPGMRLRAICRGHTDEIRRMAWSPCGRFLASSSRDSTIRIWNAESGRCLAVLEGHNSRFLCVAWSADGEYLVSDGSIGELCLWRKQGNPGSEDAYGLVERFQGHEGSIYSVDWSPRQPQFASGSGDNRIRIWDTASGGAPEPVVVLEGHSDDVFAVSWSGDGKQLASASDDKTVKLWDVATGQRLKELRGHGEGYVNSIAWSPDDSLLASAGNDQRICIWSVQDGREKHVLEGHTSAVVDVAFSRDGNLLASCSWDGTVWLWRTDNWSQLASVDCELDDRNPWRSLAFRPVGSSMLATLGENDRAVYLWDMDSDALLQRTRTGSQVRYTSAKVVLVGESNVGKSCLAMRMAEGRYPEDHKLGTTHGMKFWPMEAAALHESASPPPKQWKNHQRRDVVLWDFGGQDEYQLVHQLFLHDTTLALVLIDPTRGHISFDQARDWNKRLERHLRHRKAVKLLVGAKQDQASELVDRKGVEALCQECGFAGYLETSAKLPRGIEELKAAIADRLDWEGMARTSRPELFQRIRDEVELRREAGDVVVLLAEMAAGIRENRSLTEPPKKPAVRRIWEFWKRKPRDDEQPQSAFAPFPFDEAALTAVTDQLATQGVIVKTRMTSGEEVVVLQLPAVEQYAGALIVAARNNPRAPVLEERLLGSEHIPLPGIEDHVRLDRVQEKVVLECIVELMIRHGLCFRHGGLLVFPTLFPALAGGEEKLPHSVSLYYDFTGAIDNIYAGLVARLMMGEAFGEGRLRPGRVEFDRPGEGVCGIHQVKRGGGLARVDLFFAEETDRDRRDLFTRFVEEHLRANGVEIREHQAIKCRECRREITEDMLQANIAAGNKDVICPWCRTHTLISEGVARIRDRNPESEEKMVALRKRIDERMDEDVKSAKRAVAAEDRSPNIDGSDGESIRILHLSDLHFEEDTSPTASLEWLRQDLKKDERDFPAIHKVEYLVLSGDVTHQGDEAGFDKARQFVERLIEALELSALRCVLVPGNHDVQHRDSCYVYRSSVAGLDARRYVKEGKIYLVRDEADYLNRLKLFSDAFYHKVLSSQEYPLAPEKQGRAYFFEDTGVQFIALNTAWEVDRFYPKRAGIHPEALAHALRKADKQVWDAMEHRGLDKDKPRLRIAVFHHAVQGSWAMQDLAFLGNLQTAGVRLCLHGDVHEMRRECLEPWDKDRHLHVLGTGTFGSKRDTLNKGSARSYNLIEIAPDLTRARVYVREQPHWDGAWRGWNQFPDPEGGRGKVPFFDIDFKK</sequence>
<keyword evidence="2" id="KW-0677">Repeat</keyword>
<protein>
    <submittedName>
        <fullName evidence="7">Small GTP-binding protein domain-containing protein</fullName>
    </submittedName>
</protein>
<gene>
    <name evidence="7" type="ORF">BECKTUN1418E_GA0071001_103212</name>
    <name evidence="6" type="ORF">BECKTUN1418F_GA0071002_103112</name>
</gene>
<feature type="domain" description="Calcineurin-like phosphoesterase" evidence="5">
    <location>
        <begin position="924"/>
        <end position="1179"/>
    </location>
</feature>
<dbReference type="InterPro" id="IPR029052">
    <property type="entry name" value="Metallo-depent_PP-like"/>
</dbReference>
<reference evidence="7" key="1">
    <citation type="submission" date="2019-02" db="EMBL/GenBank/DDBJ databases">
        <authorList>
            <person name="Gruber-Vodicka R. H."/>
            <person name="Seah K. B. B."/>
        </authorList>
    </citation>
    <scope>NUCLEOTIDE SEQUENCE</scope>
    <source>
        <strain evidence="7">BECK_BY2</strain>
        <strain evidence="6">BECK_BY3</strain>
    </source>
</reference>
<dbReference type="Gene3D" id="3.60.21.10">
    <property type="match status" value="1"/>
</dbReference>
<dbReference type="InterPro" id="IPR036322">
    <property type="entry name" value="WD40_repeat_dom_sf"/>
</dbReference>
<keyword evidence="3" id="KW-0833">Ubl conjugation pathway</keyword>
<feature type="repeat" description="WD" evidence="4">
    <location>
        <begin position="117"/>
        <end position="153"/>
    </location>
</feature>
<dbReference type="PROSITE" id="PS50082">
    <property type="entry name" value="WD_REPEATS_2"/>
    <property type="match status" value="6"/>
</dbReference>
<organism evidence="7">
    <name type="scientific">Candidatus Kentrum sp. TUN</name>
    <dbReference type="NCBI Taxonomy" id="2126343"/>
    <lineage>
        <taxon>Bacteria</taxon>
        <taxon>Pseudomonadati</taxon>
        <taxon>Pseudomonadota</taxon>
        <taxon>Gammaproteobacteria</taxon>
        <taxon>Candidatus Kentrum</taxon>
    </lineage>
</organism>
<dbReference type="Pfam" id="PF00071">
    <property type="entry name" value="Ras"/>
    <property type="match status" value="1"/>
</dbReference>
<keyword evidence="1 4" id="KW-0853">WD repeat</keyword>
<dbReference type="GO" id="GO:0003924">
    <property type="term" value="F:GTPase activity"/>
    <property type="evidence" value="ECO:0007669"/>
    <property type="project" value="InterPro"/>
</dbReference>
<dbReference type="InterPro" id="IPR051983">
    <property type="entry name" value="WSB_SOCS-box_domain"/>
</dbReference>
<feature type="repeat" description="WD" evidence="4">
    <location>
        <begin position="247"/>
        <end position="288"/>
    </location>
</feature>
<dbReference type="SMART" id="SM00175">
    <property type="entry name" value="RAB"/>
    <property type="match status" value="1"/>
</dbReference>
<feature type="repeat" description="WD" evidence="4">
    <location>
        <begin position="212"/>
        <end position="246"/>
    </location>
</feature>
<dbReference type="InterPro" id="IPR019775">
    <property type="entry name" value="WD40_repeat_CS"/>
</dbReference>
<feature type="repeat" description="WD" evidence="4">
    <location>
        <begin position="162"/>
        <end position="203"/>
    </location>
</feature>
<evidence type="ECO:0000256" key="2">
    <source>
        <dbReference type="ARBA" id="ARBA00022737"/>
    </source>
</evidence>
<dbReference type="InterPro" id="IPR001806">
    <property type="entry name" value="Small_GTPase"/>
</dbReference>
<dbReference type="EMBL" id="CAADFV010000032">
    <property type="protein sequence ID" value="VFK55720.1"/>
    <property type="molecule type" value="Genomic_DNA"/>
</dbReference>
<dbReference type="InterPro" id="IPR004843">
    <property type="entry name" value="Calcineurin-like_PHP"/>
</dbReference>
<dbReference type="SMART" id="SM00320">
    <property type="entry name" value="WD40"/>
    <property type="match status" value="7"/>
</dbReference>
<dbReference type="CDD" id="cd00200">
    <property type="entry name" value="WD40"/>
    <property type="match status" value="1"/>
</dbReference>
<evidence type="ECO:0000313" key="6">
    <source>
        <dbReference type="EMBL" id="VFK53890.1"/>
    </source>
</evidence>
<dbReference type="Gene3D" id="3.40.50.300">
    <property type="entry name" value="P-loop containing nucleotide triphosphate hydrolases"/>
    <property type="match status" value="1"/>
</dbReference>
<dbReference type="Pfam" id="PF00400">
    <property type="entry name" value="WD40"/>
    <property type="match status" value="6"/>
</dbReference>
<dbReference type="PRINTS" id="PR00449">
    <property type="entry name" value="RASTRNSFRMNG"/>
</dbReference>
<dbReference type="Pfam" id="PF00149">
    <property type="entry name" value="Metallophos"/>
    <property type="match status" value="1"/>
</dbReference>
<dbReference type="SUPFAM" id="SSF52540">
    <property type="entry name" value="P-loop containing nucleoside triphosphate hydrolases"/>
    <property type="match status" value="1"/>
</dbReference>
<evidence type="ECO:0000313" key="7">
    <source>
        <dbReference type="EMBL" id="VFK55720.1"/>
    </source>
</evidence>
<proteinExistence type="predicted"/>
<dbReference type="InterPro" id="IPR027417">
    <property type="entry name" value="P-loop_NTPase"/>
</dbReference>